<dbReference type="InterPro" id="IPR014025">
    <property type="entry name" value="Glutaredoxin_subgr"/>
</dbReference>
<dbReference type="PRINTS" id="PR00160">
    <property type="entry name" value="GLUTAREDOXIN"/>
</dbReference>
<dbReference type="PANTHER" id="PTHR45694:SF5">
    <property type="entry name" value="GLUTAREDOXIN 2"/>
    <property type="match status" value="1"/>
</dbReference>
<dbReference type="KEGG" id="dvi:6622538"/>
<proteinExistence type="inferred from homology"/>
<name>B4LD58_DROVI</name>
<evidence type="ECO:0000313" key="9">
    <source>
        <dbReference type="Proteomes" id="UP000008792"/>
    </source>
</evidence>
<dbReference type="Gene3D" id="3.40.30.10">
    <property type="entry name" value="Glutaredoxin"/>
    <property type="match status" value="1"/>
</dbReference>
<comment type="subunit">
    <text evidence="5">Monomer; active form. Homodimer; inactive form. The homodimer is probably linked by 1 2Fe-2S cluster.</text>
</comment>
<dbReference type="GO" id="GO:0034599">
    <property type="term" value="P:cellular response to oxidative stress"/>
    <property type="evidence" value="ECO:0007669"/>
    <property type="project" value="TreeGrafter"/>
</dbReference>
<dbReference type="eggNOG" id="KOG1752">
    <property type="taxonomic scope" value="Eukaryota"/>
</dbReference>
<comment type="similarity">
    <text evidence="1">Belongs to the glutaredoxin family.</text>
</comment>
<dbReference type="GO" id="GO:0005737">
    <property type="term" value="C:cytoplasm"/>
    <property type="evidence" value="ECO:0007669"/>
    <property type="project" value="TreeGrafter"/>
</dbReference>
<dbReference type="NCBIfam" id="TIGR02180">
    <property type="entry name" value="GRX_euk"/>
    <property type="match status" value="1"/>
</dbReference>
<dbReference type="HOGENOM" id="CLU_026126_7_2_1"/>
<evidence type="ECO:0000256" key="6">
    <source>
        <dbReference type="ARBA" id="ARBA00039819"/>
    </source>
</evidence>
<evidence type="ECO:0000256" key="4">
    <source>
        <dbReference type="ARBA" id="ARBA00037470"/>
    </source>
</evidence>
<dbReference type="FunFam" id="3.40.30.10:FF:000026">
    <property type="entry name" value="Glutaredoxin 2"/>
    <property type="match status" value="1"/>
</dbReference>
<organism evidence="8 9">
    <name type="scientific">Drosophila virilis</name>
    <name type="common">Fruit fly</name>
    <dbReference type="NCBI Taxonomy" id="7244"/>
    <lineage>
        <taxon>Eukaryota</taxon>
        <taxon>Metazoa</taxon>
        <taxon>Ecdysozoa</taxon>
        <taxon>Arthropoda</taxon>
        <taxon>Hexapoda</taxon>
        <taxon>Insecta</taxon>
        <taxon>Pterygota</taxon>
        <taxon>Neoptera</taxon>
        <taxon>Endopterygota</taxon>
        <taxon>Diptera</taxon>
        <taxon>Brachycera</taxon>
        <taxon>Muscomorpha</taxon>
        <taxon>Ephydroidea</taxon>
        <taxon>Drosophilidae</taxon>
        <taxon>Drosophila</taxon>
    </lineage>
</organism>
<dbReference type="Proteomes" id="UP000008792">
    <property type="component" value="Unassembled WGS sequence"/>
</dbReference>
<dbReference type="InterPro" id="IPR036249">
    <property type="entry name" value="Thioredoxin-like_sf"/>
</dbReference>
<dbReference type="InterPro" id="IPR011899">
    <property type="entry name" value="Glutaredoxin_euk/vir"/>
</dbReference>
<dbReference type="AlphaFoldDB" id="B4LD58"/>
<dbReference type="Pfam" id="PF00462">
    <property type="entry name" value="Glutaredoxin"/>
    <property type="match status" value="1"/>
</dbReference>
<dbReference type="CDD" id="cd03419">
    <property type="entry name" value="GRX_GRXh_1_2_like"/>
    <property type="match status" value="1"/>
</dbReference>
<dbReference type="PANTHER" id="PTHR45694">
    <property type="entry name" value="GLUTAREDOXIN 2"/>
    <property type="match status" value="1"/>
</dbReference>
<evidence type="ECO:0000256" key="2">
    <source>
        <dbReference type="ARBA" id="ARBA00023206"/>
    </source>
</evidence>
<feature type="domain" description="Glutaredoxin" evidence="7">
    <location>
        <begin position="67"/>
        <end position="129"/>
    </location>
</feature>
<dbReference type="InterPro" id="IPR002109">
    <property type="entry name" value="Glutaredoxin"/>
</dbReference>
<evidence type="ECO:0000256" key="3">
    <source>
        <dbReference type="ARBA" id="ARBA00023284"/>
    </source>
</evidence>
<dbReference type="SMR" id="B4LD58"/>
<keyword evidence="3" id="KW-0676">Redox-active center</keyword>
<comment type="function">
    <text evidence="4">Glutathione-dependent oxidoreductase that facilitates the maintenance of mitochondrial redox homeostasis upon induction of apoptosis by oxidative stress. Involved in response to hydrogen peroxide and regulation of apoptosis caused by oxidative stress. Acts as a very efficient catalyst of monothiol reactions because of its high affinity for protein glutathione-mixed disulfides. Can receive electrons not only from glutathione (GSH), but also from thioredoxin reductase supporting both monothiol and dithiol reactions. Efficiently catalyzes both glutathionylation and deglutathionylation of mitochondrial complex I, which in turn regulates the superoxide production by the complex. Overexpression decreases the susceptibility to apoptosis and prevents loss of cardiolipin and cytochrome c release.</text>
</comment>
<dbReference type="FunCoup" id="B4LD58">
    <property type="interactions" value="749"/>
</dbReference>
<keyword evidence="2" id="KW-0318">Glutathionylation</keyword>
<evidence type="ECO:0000313" key="8">
    <source>
        <dbReference type="EMBL" id="EDW69939.2"/>
    </source>
</evidence>
<sequence length="149" mass="16844">MSSAICKSFRSNRYKSINRLHFRASSTASKKFPFPFLDFSSKPKKAVVNMDSAEAQFVRDTIAKNKVAIFSKTYCPYCTMAKEPFRKLKVNAMIVELDGRKDGNEIQSVLGEMTGARTVPRVFINGKFVGGGTDIKRMYELGTLQKFFE</sequence>
<dbReference type="SUPFAM" id="SSF52833">
    <property type="entry name" value="Thioredoxin-like"/>
    <property type="match status" value="1"/>
</dbReference>
<gene>
    <name evidence="8" type="primary">Dvir\GJ11844</name>
    <name evidence="8" type="ORF">Dvir_GJ11844</name>
</gene>
<evidence type="ECO:0000256" key="1">
    <source>
        <dbReference type="ARBA" id="ARBA00007787"/>
    </source>
</evidence>
<dbReference type="EMBL" id="CH940647">
    <property type="protein sequence ID" value="EDW69939.2"/>
    <property type="molecule type" value="Genomic_DNA"/>
</dbReference>
<dbReference type="OrthoDB" id="418495at2759"/>
<reference evidence="8 9" key="1">
    <citation type="journal article" date="2007" name="Nature">
        <title>Evolution of genes and genomes on the Drosophila phylogeny.</title>
        <authorList>
            <consortium name="Drosophila 12 Genomes Consortium"/>
            <person name="Clark A.G."/>
            <person name="Eisen M.B."/>
            <person name="Smith D.R."/>
            <person name="Bergman C.M."/>
            <person name="Oliver B."/>
            <person name="Markow T.A."/>
            <person name="Kaufman T.C."/>
            <person name="Kellis M."/>
            <person name="Gelbart W."/>
            <person name="Iyer V.N."/>
            <person name="Pollard D.A."/>
            <person name="Sackton T.B."/>
            <person name="Larracuente A.M."/>
            <person name="Singh N.D."/>
            <person name="Abad J.P."/>
            <person name="Abt D.N."/>
            <person name="Adryan B."/>
            <person name="Aguade M."/>
            <person name="Akashi H."/>
            <person name="Anderson W.W."/>
            <person name="Aquadro C.F."/>
            <person name="Ardell D.H."/>
            <person name="Arguello R."/>
            <person name="Artieri C.G."/>
            <person name="Barbash D.A."/>
            <person name="Barker D."/>
            <person name="Barsanti P."/>
            <person name="Batterham P."/>
            <person name="Batzoglou S."/>
            <person name="Begun D."/>
            <person name="Bhutkar A."/>
            <person name="Blanco E."/>
            <person name="Bosak S.A."/>
            <person name="Bradley R.K."/>
            <person name="Brand A.D."/>
            <person name="Brent M.R."/>
            <person name="Brooks A.N."/>
            <person name="Brown R.H."/>
            <person name="Butlin R.K."/>
            <person name="Caggese C."/>
            <person name="Calvi B.R."/>
            <person name="Bernardo de Carvalho A."/>
            <person name="Caspi A."/>
            <person name="Castrezana S."/>
            <person name="Celniker S.E."/>
            <person name="Chang J.L."/>
            <person name="Chapple C."/>
            <person name="Chatterji S."/>
            <person name="Chinwalla A."/>
            <person name="Civetta A."/>
            <person name="Clifton S.W."/>
            <person name="Comeron J.M."/>
            <person name="Costello J.C."/>
            <person name="Coyne J.A."/>
            <person name="Daub J."/>
            <person name="David R.G."/>
            <person name="Delcher A.L."/>
            <person name="Delehaunty K."/>
            <person name="Do C.B."/>
            <person name="Ebling H."/>
            <person name="Edwards K."/>
            <person name="Eickbush T."/>
            <person name="Evans J.D."/>
            <person name="Filipski A."/>
            <person name="Findeiss S."/>
            <person name="Freyhult E."/>
            <person name="Fulton L."/>
            <person name="Fulton R."/>
            <person name="Garcia A.C."/>
            <person name="Gardiner A."/>
            <person name="Garfield D.A."/>
            <person name="Garvin B.E."/>
            <person name="Gibson G."/>
            <person name="Gilbert D."/>
            <person name="Gnerre S."/>
            <person name="Godfrey J."/>
            <person name="Good R."/>
            <person name="Gotea V."/>
            <person name="Gravely B."/>
            <person name="Greenberg A.J."/>
            <person name="Griffiths-Jones S."/>
            <person name="Gross S."/>
            <person name="Guigo R."/>
            <person name="Gustafson E.A."/>
            <person name="Haerty W."/>
            <person name="Hahn M.W."/>
            <person name="Halligan D.L."/>
            <person name="Halpern A.L."/>
            <person name="Halter G.M."/>
            <person name="Han M.V."/>
            <person name="Heger A."/>
            <person name="Hillier L."/>
            <person name="Hinrichs A.S."/>
            <person name="Holmes I."/>
            <person name="Hoskins R.A."/>
            <person name="Hubisz M.J."/>
            <person name="Hultmark D."/>
            <person name="Huntley M.A."/>
            <person name="Jaffe D.B."/>
            <person name="Jagadeeshan S."/>
            <person name="Jeck W.R."/>
            <person name="Johnson J."/>
            <person name="Jones C.D."/>
            <person name="Jordan W.C."/>
            <person name="Karpen G.H."/>
            <person name="Kataoka E."/>
            <person name="Keightley P.D."/>
            <person name="Kheradpour P."/>
            <person name="Kirkness E.F."/>
            <person name="Koerich L.B."/>
            <person name="Kristiansen K."/>
            <person name="Kudrna D."/>
            <person name="Kulathinal R.J."/>
            <person name="Kumar S."/>
            <person name="Kwok R."/>
            <person name="Lander E."/>
            <person name="Langley C.H."/>
            <person name="Lapoint R."/>
            <person name="Lazzaro B.P."/>
            <person name="Lee S.J."/>
            <person name="Levesque L."/>
            <person name="Li R."/>
            <person name="Lin C.F."/>
            <person name="Lin M.F."/>
            <person name="Lindblad-Toh K."/>
            <person name="Llopart A."/>
            <person name="Long M."/>
            <person name="Low L."/>
            <person name="Lozovsky E."/>
            <person name="Lu J."/>
            <person name="Luo M."/>
            <person name="Machado C.A."/>
            <person name="Makalowski W."/>
            <person name="Marzo M."/>
            <person name="Matsuda M."/>
            <person name="Matzkin L."/>
            <person name="McAllister B."/>
            <person name="McBride C.S."/>
            <person name="McKernan B."/>
            <person name="McKernan K."/>
            <person name="Mendez-Lago M."/>
            <person name="Minx P."/>
            <person name="Mollenhauer M.U."/>
            <person name="Montooth K."/>
            <person name="Mount S.M."/>
            <person name="Mu X."/>
            <person name="Myers E."/>
            <person name="Negre B."/>
            <person name="Newfeld S."/>
            <person name="Nielsen R."/>
            <person name="Noor M.A."/>
            <person name="O'Grady P."/>
            <person name="Pachter L."/>
            <person name="Papaceit M."/>
            <person name="Parisi M.J."/>
            <person name="Parisi M."/>
            <person name="Parts L."/>
            <person name="Pedersen J.S."/>
            <person name="Pesole G."/>
            <person name="Phillippy A.M."/>
            <person name="Ponting C.P."/>
            <person name="Pop M."/>
            <person name="Porcelli D."/>
            <person name="Powell J.R."/>
            <person name="Prohaska S."/>
            <person name="Pruitt K."/>
            <person name="Puig M."/>
            <person name="Quesneville H."/>
            <person name="Ram K.R."/>
            <person name="Rand D."/>
            <person name="Rasmussen M.D."/>
            <person name="Reed L.K."/>
            <person name="Reenan R."/>
            <person name="Reily A."/>
            <person name="Remington K.A."/>
            <person name="Rieger T.T."/>
            <person name="Ritchie M.G."/>
            <person name="Robin C."/>
            <person name="Rogers Y.H."/>
            <person name="Rohde C."/>
            <person name="Rozas J."/>
            <person name="Rubenfield M.J."/>
            <person name="Ruiz A."/>
            <person name="Russo S."/>
            <person name="Salzberg S.L."/>
            <person name="Sanchez-Gracia A."/>
            <person name="Saranga D.J."/>
            <person name="Sato H."/>
            <person name="Schaeffer S.W."/>
            <person name="Schatz M.C."/>
            <person name="Schlenke T."/>
            <person name="Schwartz R."/>
            <person name="Segarra C."/>
            <person name="Singh R.S."/>
            <person name="Sirot L."/>
            <person name="Sirota M."/>
            <person name="Sisneros N.B."/>
            <person name="Smith C.D."/>
            <person name="Smith T.F."/>
            <person name="Spieth J."/>
            <person name="Stage D.E."/>
            <person name="Stark A."/>
            <person name="Stephan W."/>
            <person name="Strausberg R.L."/>
            <person name="Strempel S."/>
            <person name="Sturgill D."/>
            <person name="Sutton G."/>
            <person name="Sutton G.G."/>
            <person name="Tao W."/>
            <person name="Teichmann S."/>
            <person name="Tobari Y.N."/>
            <person name="Tomimura Y."/>
            <person name="Tsolas J.M."/>
            <person name="Valente V.L."/>
            <person name="Venter E."/>
            <person name="Venter J.C."/>
            <person name="Vicario S."/>
            <person name="Vieira F.G."/>
            <person name="Vilella A.J."/>
            <person name="Villasante A."/>
            <person name="Walenz B."/>
            <person name="Wang J."/>
            <person name="Wasserman M."/>
            <person name="Watts T."/>
            <person name="Wilson D."/>
            <person name="Wilson R.K."/>
            <person name="Wing R.A."/>
            <person name="Wolfner M.F."/>
            <person name="Wong A."/>
            <person name="Wong G.K."/>
            <person name="Wu C.I."/>
            <person name="Wu G."/>
            <person name="Yamamoto D."/>
            <person name="Yang H.P."/>
            <person name="Yang S.P."/>
            <person name="Yorke J.A."/>
            <person name="Yoshida K."/>
            <person name="Zdobnov E."/>
            <person name="Zhang P."/>
            <person name="Zhang Y."/>
            <person name="Zimin A.V."/>
            <person name="Baldwin J."/>
            <person name="Abdouelleil A."/>
            <person name="Abdulkadir J."/>
            <person name="Abebe A."/>
            <person name="Abera B."/>
            <person name="Abreu J."/>
            <person name="Acer S.C."/>
            <person name="Aftuck L."/>
            <person name="Alexander A."/>
            <person name="An P."/>
            <person name="Anderson E."/>
            <person name="Anderson S."/>
            <person name="Arachi H."/>
            <person name="Azer M."/>
            <person name="Bachantsang P."/>
            <person name="Barry A."/>
            <person name="Bayul T."/>
            <person name="Berlin A."/>
            <person name="Bessette D."/>
            <person name="Bloom T."/>
            <person name="Blye J."/>
            <person name="Boguslavskiy L."/>
            <person name="Bonnet C."/>
            <person name="Boukhgalter B."/>
            <person name="Bourzgui I."/>
            <person name="Brown A."/>
            <person name="Cahill P."/>
            <person name="Channer S."/>
            <person name="Cheshatsang Y."/>
            <person name="Chuda L."/>
            <person name="Citroen M."/>
            <person name="Collymore A."/>
            <person name="Cooke P."/>
            <person name="Costello M."/>
            <person name="D'Aco K."/>
            <person name="Daza R."/>
            <person name="De Haan G."/>
            <person name="DeGray S."/>
            <person name="DeMaso C."/>
            <person name="Dhargay N."/>
            <person name="Dooley K."/>
            <person name="Dooley E."/>
            <person name="Doricent M."/>
            <person name="Dorje P."/>
            <person name="Dorjee K."/>
            <person name="Dupes A."/>
            <person name="Elong R."/>
            <person name="Falk J."/>
            <person name="Farina A."/>
            <person name="Faro S."/>
            <person name="Ferguson D."/>
            <person name="Fisher S."/>
            <person name="Foley C.D."/>
            <person name="Franke A."/>
            <person name="Friedrich D."/>
            <person name="Gadbois L."/>
            <person name="Gearin G."/>
            <person name="Gearin C.R."/>
            <person name="Giannoukos G."/>
            <person name="Goode T."/>
            <person name="Graham J."/>
            <person name="Grandbois E."/>
            <person name="Grewal S."/>
            <person name="Gyaltsen K."/>
            <person name="Hafez N."/>
            <person name="Hagos B."/>
            <person name="Hall J."/>
            <person name="Henson C."/>
            <person name="Hollinger A."/>
            <person name="Honan T."/>
            <person name="Huard M.D."/>
            <person name="Hughes L."/>
            <person name="Hurhula B."/>
            <person name="Husby M.E."/>
            <person name="Kamat A."/>
            <person name="Kanga B."/>
            <person name="Kashin S."/>
            <person name="Khazanovich D."/>
            <person name="Kisner P."/>
            <person name="Lance K."/>
            <person name="Lara M."/>
            <person name="Lee W."/>
            <person name="Lennon N."/>
            <person name="Letendre F."/>
            <person name="LeVine R."/>
            <person name="Lipovsky A."/>
            <person name="Liu X."/>
            <person name="Liu J."/>
            <person name="Liu S."/>
            <person name="Lokyitsang T."/>
            <person name="Lokyitsang Y."/>
            <person name="Lubonja R."/>
            <person name="Lui A."/>
            <person name="MacDonald P."/>
            <person name="Magnisalis V."/>
            <person name="Maru K."/>
            <person name="Matthews C."/>
            <person name="McCusker W."/>
            <person name="McDonough S."/>
            <person name="Mehta T."/>
            <person name="Meldrim J."/>
            <person name="Meneus L."/>
            <person name="Mihai O."/>
            <person name="Mihalev A."/>
            <person name="Mihova T."/>
            <person name="Mittelman R."/>
            <person name="Mlenga V."/>
            <person name="Montmayeur A."/>
            <person name="Mulrain L."/>
            <person name="Navidi A."/>
            <person name="Naylor J."/>
            <person name="Negash T."/>
            <person name="Nguyen T."/>
            <person name="Nguyen N."/>
            <person name="Nicol R."/>
            <person name="Norbu C."/>
            <person name="Norbu N."/>
            <person name="Novod N."/>
            <person name="O'Neill B."/>
            <person name="Osman S."/>
            <person name="Markiewicz E."/>
            <person name="Oyono O.L."/>
            <person name="Patti C."/>
            <person name="Phunkhang P."/>
            <person name="Pierre F."/>
            <person name="Priest M."/>
            <person name="Raghuraman S."/>
            <person name="Rege F."/>
            <person name="Reyes R."/>
            <person name="Rise C."/>
            <person name="Rogov P."/>
            <person name="Ross K."/>
            <person name="Ryan E."/>
            <person name="Settipalli S."/>
            <person name="Shea T."/>
            <person name="Sherpa N."/>
            <person name="Shi L."/>
            <person name="Shih D."/>
            <person name="Sparrow T."/>
            <person name="Spaulding J."/>
            <person name="Stalker J."/>
            <person name="Stange-Thomann N."/>
            <person name="Stavropoulos S."/>
            <person name="Stone C."/>
            <person name="Strader C."/>
            <person name="Tesfaye S."/>
            <person name="Thomson T."/>
            <person name="Thoulutsang Y."/>
            <person name="Thoulutsang D."/>
            <person name="Topham K."/>
            <person name="Topping I."/>
            <person name="Tsamla T."/>
            <person name="Vassiliev H."/>
            <person name="Vo A."/>
            <person name="Wangchuk T."/>
            <person name="Wangdi T."/>
            <person name="Weiand M."/>
            <person name="Wilkinson J."/>
            <person name="Wilson A."/>
            <person name="Yadav S."/>
            <person name="Young G."/>
            <person name="Yu Q."/>
            <person name="Zembek L."/>
            <person name="Zhong D."/>
            <person name="Zimmer A."/>
            <person name="Zwirko Z."/>
            <person name="Jaffe D.B."/>
            <person name="Alvarez P."/>
            <person name="Brockman W."/>
            <person name="Butler J."/>
            <person name="Chin C."/>
            <person name="Gnerre S."/>
            <person name="Grabherr M."/>
            <person name="Kleber M."/>
            <person name="Mauceli E."/>
            <person name="MacCallum I."/>
        </authorList>
    </citation>
    <scope>NUCLEOTIDE SEQUENCE [LARGE SCALE GENOMIC DNA]</scope>
    <source>
        <strain evidence="9">Tucson 15010-1051.87</strain>
    </source>
</reference>
<dbReference type="PROSITE" id="PS51354">
    <property type="entry name" value="GLUTAREDOXIN_2"/>
    <property type="match status" value="1"/>
</dbReference>
<dbReference type="GO" id="GO:0015038">
    <property type="term" value="F:glutathione disulfide oxidoreductase activity"/>
    <property type="evidence" value="ECO:0007669"/>
    <property type="project" value="TreeGrafter"/>
</dbReference>
<evidence type="ECO:0000256" key="5">
    <source>
        <dbReference type="ARBA" id="ARBA00038558"/>
    </source>
</evidence>
<accession>B4LD58</accession>
<dbReference type="InParanoid" id="B4LD58"/>
<protein>
    <recommendedName>
        <fullName evidence="6">Glutaredoxin-2, mitochondrial</fullName>
    </recommendedName>
</protein>
<keyword evidence="9" id="KW-1185">Reference proteome</keyword>
<dbReference type="STRING" id="7244.B4LD58"/>
<evidence type="ECO:0000259" key="7">
    <source>
        <dbReference type="Pfam" id="PF00462"/>
    </source>
</evidence>